<evidence type="ECO:0000313" key="2">
    <source>
        <dbReference type="EMBL" id="MCD7471429.1"/>
    </source>
</evidence>
<evidence type="ECO:0000313" key="3">
    <source>
        <dbReference type="Proteomes" id="UP000823775"/>
    </source>
</evidence>
<dbReference type="EMBL" id="JACEIK010001680">
    <property type="protein sequence ID" value="MCD7471429.1"/>
    <property type="molecule type" value="Genomic_DNA"/>
</dbReference>
<evidence type="ECO:0000256" key="1">
    <source>
        <dbReference type="SAM" id="MobiDB-lite"/>
    </source>
</evidence>
<feature type="compositionally biased region" description="Low complexity" evidence="1">
    <location>
        <begin position="76"/>
        <end position="87"/>
    </location>
</feature>
<keyword evidence="3" id="KW-1185">Reference proteome</keyword>
<sequence length="139" mass="15136">MQAQASTLCKPPVVGIRMTLLSMVHAPNLKLLSYCGNLGVFTATQLGSLRGRPKKDDAKKWMEKGIELGGGEWQMASSRSSAKPKSNSNHEKNVSASNGFNLLQDRERHANPVMVGCTEEGQCGLRQEIKGRRDSQIPG</sequence>
<dbReference type="Proteomes" id="UP000823775">
    <property type="component" value="Unassembled WGS sequence"/>
</dbReference>
<proteinExistence type="predicted"/>
<name>A0ABS8TLM4_DATST</name>
<organism evidence="2 3">
    <name type="scientific">Datura stramonium</name>
    <name type="common">Jimsonweed</name>
    <name type="synonym">Common thornapple</name>
    <dbReference type="NCBI Taxonomy" id="4076"/>
    <lineage>
        <taxon>Eukaryota</taxon>
        <taxon>Viridiplantae</taxon>
        <taxon>Streptophyta</taxon>
        <taxon>Embryophyta</taxon>
        <taxon>Tracheophyta</taxon>
        <taxon>Spermatophyta</taxon>
        <taxon>Magnoliopsida</taxon>
        <taxon>eudicotyledons</taxon>
        <taxon>Gunneridae</taxon>
        <taxon>Pentapetalae</taxon>
        <taxon>asterids</taxon>
        <taxon>lamiids</taxon>
        <taxon>Solanales</taxon>
        <taxon>Solanaceae</taxon>
        <taxon>Solanoideae</taxon>
        <taxon>Datureae</taxon>
        <taxon>Datura</taxon>
    </lineage>
</organism>
<gene>
    <name evidence="2" type="ORF">HAX54_011870</name>
</gene>
<feature type="region of interest" description="Disordered" evidence="1">
    <location>
        <begin position="72"/>
        <end position="105"/>
    </location>
</feature>
<comment type="caution">
    <text evidence="2">The sequence shown here is derived from an EMBL/GenBank/DDBJ whole genome shotgun (WGS) entry which is preliminary data.</text>
</comment>
<accession>A0ABS8TLM4</accession>
<protein>
    <submittedName>
        <fullName evidence="2">Uncharacterized protein</fullName>
    </submittedName>
</protein>
<reference evidence="2 3" key="1">
    <citation type="journal article" date="2021" name="BMC Genomics">
        <title>Datura genome reveals duplications of psychoactive alkaloid biosynthetic genes and high mutation rate following tissue culture.</title>
        <authorList>
            <person name="Rajewski A."/>
            <person name="Carter-House D."/>
            <person name="Stajich J."/>
            <person name="Litt A."/>
        </authorList>
    </citation>
    <scope>NUCLEOTIDE SEQUENCE [LARGE SCALE GENOMIC DNA]</scope>
    <source>
        <strain evidence="2">AR-01</strain>
    </source>
</reference>